<feature type="transmembrane region" description="Helical" evidence="7">
    <location>
        <begin position="12"/>
        <end position="31"/>
    </location>
</feature>
<dbReference type="NCBIfam" id="TIGR03025">
    <property type="entry name" value="EPS_sugtrans"/>
    <property type="match status" value="1"/>
</dbReference>
<feature type="domain" description="Bacterial sugar transferase" evidence="8">
    <location>
        <begin position="271"/>
        <end position="460"/>
    </location>
</feature>
<evidence type="ECO:0000313" key="9">
    <source>
        <dbReference type="EMBL" id="MST58516.1"/>
    </source>
</evidence>
<dbReference type="InterPro" id="IPR017475">
    <property type="entry name" value="EPS_sugar_tfrase"/>
</dbReference>
<reference evidence="9 10" key="1">
    <citation type="submission" date="2019-08" db="EMBL/GenBank/DDBJ databases">
        <title>In-depth cultivation of the pig gut microbiome towards novel bacterial diversity and tailored functional studies.</title>
        <authorList>
            <person name="Wylensek D."/>
            <person name="Hitch T.C.A."/>
            <person name="Clavel T."/>
        </authorList>
    </citation>
    <scope>NUCLEOTIDE SEQUENCE [LARGE SCALE GENOMIC DNA]</scope>
    <source>
        <strain evidence="9 10">WCA3-601-WT-6H</strain>
    </source>
</reference>
<keyword evidence="6 7" id="KW-0472">Membrane</keyword>
<protein>
    <submittedName>
        <fullName evidence="9">Sugar transferase</fullName>
    </submittedName>
</protein>
<evidence type="ECO:0000313" key="10">
    <source>
        <dbReference type="Proteomes" id="UP000476055"/>
    </source>
</evidence>
<sequence>MNKSNAGANTNTLQILLDVLMVVCAFAIDYWLNGSSLDDQTQVGMMVLVAVFLLIFILSNKEEYLYNVTMFYYLDRVYRKVTKSFLMATIATAALMNFIAPSEEARKFYLLFLINAYALAGVKMFISRPLNRFLTKGSMPRTAFVGRRGQFNKFRYFLDKTSIQVNPIGYIAMQRTDLENAAEEYLGCLEDLEQLIREHNLDQVYIIQKNGEELPFTQKYVDLCIDMGVTVRLVVDFYKRRRANSYVSTVGTYPVITYHTITLNSYEQMIKRTMDILGGLVGIIVFSPIMLVTAIAIKLDSPGPVLFKQTRVGQNGRHFKIYKFRSMYLDAEERKKELMAQNEMEGGVMFKMKDDPRITRVGKVIRKLSIDELPQFFNVVEGTMSLVGTRPPTLDEVEKYQRKQWRRISIKPGITGLWQVSGRSKVTNFDDIVEMDVEYIDNWSLLSDIKIMLKTVAVLLKHDDAY</sequence>
<dbReference type="Pfam" id="PF02397">
    <property type="entry name" value="Bac_transf"/>
    <property type="match status" value="1"/>
</dbReference>
<dbReference type="AlphaFoldDB" id="A0A6L5YJF0"/>
<organism evidence="9 10">
    <name type="scientific">Waltera intestinalis</name>
    <dbReference type="NCBI Taxonomy" id="2606635"/>
    <lineage>
        <taxon>Bacteria</taxon>
        <taxon>Bacillati</taxon>
        <taxon>Bacillota</taxon>
        <taxon>Clostridia</taxon>
        <taxon>Lachnospirales</taxon>
        <taxon>Lachnospiraceae</taxon>
        <taxon>Waltera</taxon>
    </lineage>
</organism>
<feature type="transmembrane region" description="Helical" evidence="7">
    <location>
        <begin position="81"/>
        <end position="102"/>
    </location>
</feature>
<comment type="similarity">
    <text evidence="2">Belongs to the bacterial sugar transferase family.</text>
</comment>
<proteinExistence type="inferred from homology"/>
<evidence type="ECO:0000259" key="8">
    <source>
        <dbReference type="Pfam" id="PF02397"/>
    </source>
</evidence>
<comment type="subcellular location">
    <subcellularLocation>
        <location evidence="1">Membrane</location>
        <topology evidence="1">Multi-pass membrane protein</topology>
    </subcellularLocation>
</comment>
<evidence type="ECO:0000256" key="1">
    <source>
        <dbReference type="ARBA" id="ARBA00004141"/>
    </source>
</evidence>
<dbReference type="PANTHER" id="PTHR30576:SF10">
    <property type="entry name" value="SLL5057 PROTEIN"/>
    <property type="match status" value="1"/>
</dbReference>
<dbReference type="EMBL" id="VUMU01000012">
    <property type="protein sequence ID" value="MST58516.1"/>
    <property type="molecule type" value="Genomic_DNA"/>
</dbReference>
<dbReference type="RefSeq" id="WP_154496673.1">
    <property type="nucleotide sequence ID" value="NZ_VUMU01000012.1"/>
</dbReference>
<keyword evidence="4 7" id="KW-0812">Transmembrane</keyword>
<evidence type="ECO:0000256" key="2">
    <source>
        <dbReference type="ARBA" id="ARBA00006464"/>
    </source>
</evidence>
<accession>A0A6L5YJF0</accession>
<feature type="transmembrane region" description="Helical" evidence="7">
    <location>
        <begin position="43"/>
        <end position="60"/>
    </location>
</feature>
<gene>
    <name evidence="9" type="ORF">FYJ59_09765</name>
</gene>
<keyword evidence="10" id="KW-1185">Reference proteome</keyword>
<comment type="caution">
    <text evidence="9">The sequence shown here is derived from an EMBL/GenBank/DDBJ whole genome shotgun (WGS) entry which is preliminary data.</text>
</comment>
<dbReference type="PANTHER" id="PTHR30576">
    <property type="entry name" value="COLANIC BIOSYNTHESIS UDP-GLUCOSE LIPID CARRIER TRANSFERASE"/>
    <property type="match status" value="1"/>
</dbReference>
<evidence type="ECO:0000256" key="5">
    <source>
        <dbReference type="ARBA" id="ARBA00022989"/>
    </source>
</evidence>
<dbReference type="GO" id="GO:0016020">
    <property type="term" value="C:membrane"/>
    <property type="evidence" value="ECO:0007669"/>
    <property type="project" value="UniProtKB-SubCell"/>
</dbReference>
<evidence type="ECO:0000256" key="4">
    <source>
        <dbReference type="ARBA" id="ARBA00022692"/>
    </source>
</evidence>
<keyword evidence="5 7" id="KW-1133">Transmembrane helix</keyword>
<evidence type="ECO:0000256" key="3">
    <source>
        <dbReference type="ARBA" id="ARBA00022679"/>
    </source>
</evidence>
<dbReference type="GO" id="GO:0016780">
    <property type="term" value="F:phosphotransferase activity, for other substituted phosphate groups"/>
    <property type="evidence" value="ECO:0007669"/>
    <property type="project" value="TreeGrafter"/>
</dbReference>
<feature type="transmembrane region" description="Helical" evidence="7">
    <location>
        <begin position="108"/>
        <end position="126"/>
    </location>
</feature>
<name>A0A6L5YJF0_9FIRM</name>
<feature type="transmembrane region" description="Helical" evidence="7">
    <location>
        <begin position="276"/>
        <end position="297"/>
    </location>
</feature>
<dbReference type="Proteomes" id="UP000476055">
    <property type="component" value="Unassembled WGS sequence"/>
</dbReference>
<dbReference type="InterPro" id="IPR003362">
    <property type="entry name" value="Bact_transf"/>
</dbReference>
<keyword evidence="3 9" id="KW-0808">Transferase</keyword>
<evidence type="ECO:0000256" key="6">
    <source>
        <dbReference type="ARBA" id="ARBA00023136"/>
    </source>
</evidence>
<evidence type="ECO:0000256" key="7">
    <source>
        <dbReference type="SAM" id="Phobius"/>
    </source>
</evidence>